<evidence type="ECO:0000256" key="1">
    <source>
        <dbReference type="ARBA" id="ARBA00004202"/>
    </source>
</evidence>
<keyword evidence="7" id="KW-0067">ATP-binding</keyword>
<evidence type="ECO:0000313" key="12">
    <source>
        <dbReference type="EMBL" id="BAT25479.1"/>
    </source>
</evidence>
<keyword evidence="5" id="KW-0410">Iron transport</keyword>
<evidence type="ECO:0000256" key="10">
    <source>
        <dbReference type="ARBA" id="ARBA00023136"/>
    </source>
</evidence>
<name>A0A0P0YVL5_9HYPH</name>
<dbReference type="GO" id="GO:0005886">
    <property type="term" value="C:plasma membrane"/>
    <property type="evidence" value="ECO:0007669"/>
    <property type="project" value="UniProtKB-SubCell"/>
</dbReference>
<comment type="subcellular location">
    <subcellularLocation>
        <location evidence="1">Cell membrane</location>
        <topology evidence="1">Peripheral membrane protein</topology>
    </subcellularLocation>
</comment>
<dbReference type="InterPro" id="IPR027417">
    <property type="entry name" value="P-loop_NTPase"/>
</dbReference>
<dbReference type="PANTHER" id="PTHR42771">
    <property type="entry name" value="IRON(3+)-HYDROXAMATE IMPORT ATP-BINDING PROTEIN FHUC"/>
    <property type="match status" value="1"/>
</dbReference>
<evidence type="ECO:0000256" key="9">
    <source>
        <dbReference type="ARBA" id="ARBA00023065"/>
    </source>
</evidence>
<evidence type="ECO:0000256" key="8">
    <source>
        <dbReference type="ARBA" id="ARBA00023004"/>
    </source>
</evidence>
<comment type="similarity">
    <text evidence="2">Belongs to the ABC transporter superfamily.</text>
</comment>
<evidence type="ECO:0000256" key="3">
    <source>
        <dbReference type="ARBA" id="ARBA00022448"/>
    </source>
</evidence>
<accession>A0A0P0YVL5</accession>
<evidence type="ECO:0000256" key="5">
    <source>
        <dbReference type="ARBA" id="ARBA00022496"/>
    </source>
</evidence>
<dbReference type="PROSITE" id="PS00211">
    <property type="entry name" value="ABC_TRANSPORTER_1"/>
    <property type="match status" value="1"/>
</dbReference>
<dbReference type="InterPro" id="IPR051535">
    <property type="entry name" value="Siderophore_ABC-ATPase"/>
</dbReference>
<dbReference type="Pfam" id="PF00005">
    <property type="entry name" value="ABC_tran"/>
    <property type="match status" value="1"/>
</dbReference>
<feature type="domain" description="ABC transporter" evidence="11">
    <location>
        <begin position="10"/>
        <end position="245"/>
    </location>
</feature>
<dbReference type="CDD" id="cd03214">
    <property type="entry name" value="ABC_Iron-Siderophores_B12_Hemin"/>
    <property type="match status" value="1"/>
</dbReference>
<dbReference type="FunFam" id="3.40.50.300:FF:000134">
    <property type="entry name" value="Iron-enterobactin ABC transporter ATP-binding protein"/>
    <property type="match status" value="1"/>
</dbReference>
<sequence length="270" mass="28528">MPKVDADPLISVSGLTAGYPGKPVIEALDLTILPGSLTVLIGPNGCGKSTLLRCLAGLLMPTAGTIELARAPLSSLSRKALARRIAFLPQSPSAPAGLTVRDIVRQGRYAHRSLFGGWSRADETAFETAIEMAGICDLRDRELATLSGGQRQRAWIAMTLAQDADILLLDEPTSFLDIAHQVDVLKLLRKFKKSGKTMVVVLHDLNQALRLADRLVAMKGGRIVTAASPASALPVLEGVFDLPLRFVVDPADDALIVVPAGTADGPRAAG</sequence>
<keyword evidence="9" id="KW-0406">Ion transport</keyword>
<evidence type="ECO:0000256" key="4">
    <source>
        <dbReference type="ARBA" id="ARBA00022475"/>
    </source>
</evidence>
<evidence type="ECO:0000256" key="6">
    <source>
        <dbReference type="ARBA" id="ARBA00022741"/>
    </source>
</evidence>
<dbReference type="GO" id="GO:0006826">
    <property type="term" value="P:iron ion transport"/>
    <property type="evidence" value="ECO:0007669"/>
    <property type="project" value="UniProtKB-KW"/>
</dbReference>
<dbReference type="GO" id="GO:0005524">
    <property type="term" value="F:ATP binding"/>
    <property type="evidence" value="ECO:0007669"/>
    <property type="project" value="UniProtKB-KW"/>
</dbReference>
<proteinExistence type="inferred from homology"/>
<dbReference type="InterPro" id="IPR003439">
    <property type="entry name" value="ABC_transporter-like_ATP-bd"/>
</dbReference>
<dbReference type="EMBL" id="LC066370">
    <property type="protein sequence ID" value="BAT25479.1"/>
    <property type="molecule type" value="Genomic_DNA"/>
</dbReference>
<dbReference type="InterPro" id="IPR017871">
    <property type="entry name" value="ABC_transporter-like_CS"/>
</dbReference>
<evidence type="ECO:0000259" key="11">
    <source>
        <dbReference type="PROSITE" id="PS50893"/>
    </source>
</evidence>
<evidence type="ECO:0000256" key="2">
    <source>
        <dbReference type="ARBA" id="ARBA00005417"/>
    </source>
</evidence>
<dbReference type="Gene3D" id="3.40.50.300">
    <property type="entry name" value="P-loop containing nucleotide triphosphate hydrolases"/>
    <property type="match status" value="1"/>
</dbReference>
<dbReference type="InterPro" id="IPR003593">
    <property type="entry name" value="AAA+_ATPase"/>
</dbReference>
<organism evidence="12">
    <name type="scientific">Aureimonas altamirensis</name>
    <dbReference type="NCBI Taxonomy" id="370622"/>
    <lineage>
        <taxon>Bacteria</taxon>
        <taxon>Pseudomonadati</taxon>
        <taxon>Pseudomonadota</taxon>
        <taxon>Alphaproteobacteria</taxon>
        <taxon>Hyphomicrobiales</taxon>
        <taxon>Aurantimonadaceae</taxon>
        <taxon>Aureimonas</taxon>
    </lineage>
</organism>
<evidence type="ECO:0000256" key="7">
    <source>
        <dbReference type="ARBA" id="ARBA00022840"/>
    </source>
</evidence>
<dbReference type="SUPFAM" id="SSF52540">
    <property type="entry name" value="P-loop containing nucleoside triphosphate hydrolases"/>
    <property type="match status" value="1"/>
</dbReference>
<keyword evidence="10" id="KW-0472">Membrane</keyword>
<protein>
    <submittedName>
        <fullName evidence="12">ABC transporter</fullName>
    </submittedName>
</protein>
<dbReference type="AlphaFoldDB" id="A0A0P0YVL5"/>
<dbReference type="RefSeq" id="WP_060610801.1">
    <property type="nucleotide sequence ID" value="NZ_BBWQ01000026.1"/>
</dbReference>
<keyword evidence="3" id="KW-0813">Transport</keyword>
<dbReference type="PROSITE" id="PS50893">
    <property type="entry name" value="ABC_TRANSPORTER_2"/>
    <property type="match status" value="1"/>
</dbReference>
<dbReference type="GO" id="GO:0016887">
    <property type="term" value="F:ATP hydrolysis activity"/>
    <property type="evidence" value="ECO:0007669"/>
    <property type="project" value="InterPro"/>
</dbReference>
<dbReference type="SMART" id="SM00382">
    <property type="entry name" value="AAA"/>
    <property type="match status" value="1"/>
</dbReference>
<reference evidence="12" key="1">
    <citation type="journal article" date="2015" name="Proc. Natl. Acad. Sci. U.S.A.">
        <title>Bacterial clade with the ribosomal RNA operon on a small plasmid rather than the chromosome.</title>
        <authorList>
            <person name="Anda M."/>
            <person name="Ohtsubo Y."/>
            <person name="Okubo T."/>
            <person name="Sugawara M."/>
            <person name="Nagata Y."/>
            <person name="Tsuda M."/>
            <person name="Minamisawa K."/>
            <person name="Mitsui H."/>
        </authorList>
    </citation>
    <scope>NUCLEOTIDE SEQUENCE</scope>
    <source>
        <strain evidence="12">DSM 21988</strain>
    </source>
</reference>
<dbReference type="PANTHER" id="PTHR42771:SF2">
    <property type="entry name" value="IRON(3+)-HYDROXAMATE IMPORT ATP-BINDING PROTEIN FHUC"/>
    <property type="match status" value="1"/>
</dbReference>
<keyword evidence="4" id="KW-1003">Cell membrane</keyword>
<keyword evidence="8" id="KW-0408">Iron</keyword>
<keyword evidence="6" id="KW-0547">Nucleotide-binding</keyword>